<keyword evidence="4 19" id="KW-0963">Cytoplasm</keyword>
<dbReference type="InterPro" id="IPR036554">
    <property type="entry name" value="GHMP_kinase_C_sf"/>
</dbReference>
<dbReference type="PROSITE" id="PS00627">
    <property type="entry name" value="GHMP_KINASES_ATP"/>
    <property type="match status" value="1"/>
</dbReference>
<dbReference type="eggNOG" id="KOG1511">
    <property type="taxonomic scope" value="Eukaryota"/>
</dbReference>
<dbReference type="GO" id="GO:0019287">
    <property type="term" value="P:isopentenyl diphosphate biosynthetic process, mevalonate pathway"/>
    <property type="evidence" value="ECO:0007669"/>
    <property type="project" value="UniProtKB-UniPathway"/>
</dbReference>
<dbReference type="FunFam" id="3.30.70.890:FF:000003">
    <property type="entry name" value="Mevalonate kinase"/>
    <property type="match status" value="1"/>
</dbReference>
<comment type="catalytic activity">
    <reaction evidence="17">
        <text>(R)-mevalonate + ATP = (R)-5-phosphomevalonate + ADP + H(+)</text>
        <dbReference type="Rhea" id="RHEA:17065"/>
        <dbReference type="ChEBI" id="CHEBI:15378"/>
        <dbReference type="ChEBI" id="CHEBI:30616"/>
        <dbReference type="ChEBI" id="CHEBI:36464"/>
        <dbReference type="ChEBI" id="CHEBI:58146"/>
        <dbReference type="ChEBI" id="CHEBI:456216"/>
        <dbReference type="EC" id="2.7.1.36"/>
    </reaction>
    <physiologicalReaction direction="left-to-right" evidence="17">
        <dbReference type="Rhea" id="RHEA:17066"/>
    </physiologicalReaction>
</comment>
<evidence type="ECO:0000313" key="23">
    <source>
        <dbReference type="EMBL" id="CCE63906.1"/>
    </source>
</evidence>
<keyword evidence="10 19" id="KW-0067">ATP-binding</keyword>
<reference evidence="23 24" key="1">
    <citation type="journal article" date="2011" name="Proc. Natl. Acad. Sci. U.S.A.">
        <title>Evolutionary erosion of yeast sex chromosomes by mating-type switching accidents.</title>
        <authorList>
            <person name="Gordon J.L."/>
            <person name="Armisen D."/>
            <person name="Proux-Wera E."/>
            <person name="Oheigeartaigh S.S."/>
            <person name="Byrne K.P."/>
            <person name="Wolfe K.H."/>
        </authorList>
    </citation>
    <scope>NUCLEOTIDE SEQUENCE [LARGE SCALE GENOMIC DNA]</scope>
    <source>
        <strain evidence="24">ATCC 24235 / CBS 4417 / NBRC 1672 / NRRL Y-8282 / UCD 70-5</strain>
    </source>
</reference>
<dbReference type="GO" id="GO:0005524">
    <property type="term" value="F:ATP binding"/>
    <property type="evidence" value="ECO:0007669"/>
    <property type="project" value="UniProtKB-KW"/>
</dbReference>
<dbReference type="InterPro" id="IPR006205">
    <property type="entry name" value="Mev_gal_kin"/>
</dbReference>
<dbReference type="PRINTS" id="PR00959">
    <property type="entry name" value="MEVGALKINASE"/>
</dbReference>
<dbReference type="GO" id="GO:0005829">
    <property type="term" value="C:cytosol"/>
    <property type="evidence" value="ECO:0007669"/>
    <property type="project" value="TreeGrafter"/>
</dbReference>
<dbReference type="Gene3D" id="3.30.230.10">
    <property type="match status" value="1"/>
</dbReference>
<evidence type="ECO:0000256" key="15">
    <source>
        <dbReference type="ARBA" id="ARBA00023166"/>
    </source>
</evidence>
<name>G8BVH8_TETPH</name>
<organism evidence="23 24">
    <name type="scientific">Tetrapisispora phaffii (strain ATCC 24235 / CBS 4417 / NBRC 1672 / NRRL Y-8282 / UCD 70-5)</name>
    <name type="common">Yeast</name>
    <name type="synonym">Fabospora phaffii</name>
    <dbReference type="NCBI Taxonomy" id="1071381"/>
    <lineage>
        <taxon>Eukaryota</taxon>
        <taxon>Fungi</taxon>
        <taxon>Dikarya</taxon>
        <taxon>Ascomycota</taxon>
        <taxon>Saccharomycotina</taxon>
        <taxon>Saccharomycetes</taxon>
        <taxon>Saccharomycetales</taxon>
        <taxon>Saccharomycetaceae</taxon>
        <taxon>Tetrapisispora</taxon>
    </lineage>
</organism>
<keyword evidence="13 19" id="KW-0756">Sterol biosynthesis</keyword>
<comment type="subcellular location">
    <subcellularLocation>
        <location evidence="1 19">Cytoplasm</location>
    </subcellularLocation>
</comment>
<evidence type="ECO:0000256" key="9">
    <source>
        <dbReference type="ARBA" id="ARBA00022777"/>
    </source>
</evidence>
<dbReference type="UniPathway" id="UPA00057">
    <property type="reaction ID" value="UER00098"/>
</dbReference>
<dbReference type="PANTHER" id="PTHR43290">
    <property type="entry name" value="MEVALONATE KINASE"/>
    <property type="match status" value="1"/>
</dbReference>
<dbReference type="STRING" id="1071381.G8BVH8"/>
<evidence type="ECO:0000256" key="10">
    <source>
        <dbReference type="ARBA" id="ARBA00022840"/>
    </source>
</evidence>
<keyword evidence="20" id="KW-0472">Membrane</keyword>
<dbReference type="AlphaFoldDB" id="G8BVH8"/>
<evidence type="ECO:0000256" key="7">
    <source>
        <dbReference type="ARBA" id="ARBA00022723"/>
    </source>
</evidence>
<keyword evidence="8 19" id="KW-0547">Nucleotide-binding</keyword>
<evidence type="ECO:0000256" key="16">
    <source>
        <dbReference type="ARBA" id="ARBA00023221"/>
    </source>
</evidence>
<keyword evidence="9 19" id="KW-0418">Kinase</keyword>
<evidence type="ECO:0000256" key="11">
    <source>
        <dbReference type="ARBA" id="ARBA00022842"/>
    </source>
</evidence>
<dbReference type="InterPro" id="IPR014721">
    <property type="entry name" value="Ribsml_uS5_D2-typ_fold_subgr"/>
</dbReference>
<comment type="function">
    <text evidence="19">Mevalonate kinase; part of the second module of ergosterol biosynthesis pathway that includes the middle steps of the pathway. The second module is carried out in the vacuole and involves the formation of farnesyl diphosphate, which is also an important intermediate in the biosynthesis of ubiquinone, dolichol, heme and prenylated proteins.</text>
</comment>
<dbReference type="GO" id="GO:0010142">
    <property type="term" value="P:farnesyl diphosphate biosynthetic process, mevalonate pathway"/>
    <property type="evidence" value="ECO:0007669"/>
    <property type="project" value="EnsemblFungi"/>
</dbReference>
<dbReference type="Proteomes" id="UP000005666">
    <property type="component" value="Chromosome 7"/>
</dbReference>
<comment type="similarity">
    <text evidence="2 19">Belongs to the GHMP kinase family. Mevalonate kinase subfamily.</text>
</comment>
<feature type="domain" description="GHMP kinase N-terminal" evidence="21">
    <location>
        <begin position="126"/>
        <end position="206"/>
    </location>
</feature>
<dbReference type="SUPFAM" id="SSF55060">
    <property type="entry name" value="GHMP Kinase, C-terminal domain"/>
    <property type="match status" value="1"/>
</dbReference>
<evidence type="ECO:0000256" key="5">
    <source>
        <dbReference type="ARBA" id="ARBA00022516"/>
    </source>
</evidence>
<keyword evidence="14 19" id="KW-0443">Lipid metabolism</keyword>
<evidence type="ECO:0000256" key="13">
    <source>
        <dbReference type="ARBA" id="ARBA00023011"/>
    </source>
</evidence>
<dbReference type="InterPro" id="IPR006204">
    <property type="entry name" value="GHMP_kinase_N_dom"/>
</dbReference>
<evidence type="ECO:0000256" key="19">
    <source>
        <dbReference type="RuleBase" id="RU363087"/>
    </source>
</evidence>
<dbReference type="PANTHER" id="PTHR43290:SF2">
    <property type="entry name" value="MEVALONATE KINASE"/>
    <property type="match status" value="1"/>
</dbReference>
<gene>
    <name evidence="23" type="primary">TPHA0G00700</name>
    <name evidence="23" type="ordered locus">TPHA_0G00700</name>
</gene>
<dbReference type="EMBL" id="HE612862">
    <property type="protein sequence ID" value="CCE63906.1"/>
    <property type="molecule type" value="Genomic_DNA"/>
</dbReference>
<dbReference type="InterPro" id="IPR020568">
    <property type="entry name" value="Ribosomal_Su5_D2-typ_SF"/>
</dbReference>
<dbReference type="Pfam" id="PF08544">
    <property type="entry name" value="GHMP_kinases_C"/>
    <property type="match status" value="1"/>
</dbReference>
<keyword evidence="24" id="KW-1185">Reference proteome</keyword>
<evidence type="ECO:0000259" key="21">
    <source>
        <dbReference type="Pfam" id="PF00288"/>
    </source>
</evidence>
<dbReference type="OMA" id="LMDFNHG"/>
<dbReference type="GeneID" id="11535702"/>
<feature type="transmembrane region" description="Helical" evidence="20">
    <location>
        <begin position="139"/>
        <end position="160"/>
    </location>
</feature>
<keyword evidence="7" id="KW-0479">Metal-binding</keyword>
<comment type="pathway">
    <text evidence="18 19">Isoprenoid biosynthesis; isopentenyl diphosphate biosynthesis via mevalonate pathway; isopentenyl diphosphate from (R)-mevalonate: step 1/3.</text>
</comment>
<evidence type="ECO:0000256" key="3">
    <source>
        <dbReference type="ARBA" id="ARBA00012103"/>
    </source>
</evidence>
<evidence type="ECO:0000256" key="14">
    <source>
        <dbReference type="ARBA" id="ARBA00023098"/>
    </source>
</evidence>
<feature type="transmembrane region" description="Helical" evidence="20">
    <location>
        <begin position="111"/>
        <end position="133"/>
    </location>
</feature>
<dbReference type="EC" id="2.7.1.36" evidence="3 19"/>
<keyword evidence="20" id="KW-0812">Transmembrane</keyword>
<sequence>MSFITSAPGKVIIFGEHSAVYNEPAVAASVSSLRAYTLVERLPGKSSIALNFPDIDFSHEWSHQEIDKLLNSEHGKKLISVAQGDTKNLNQELVDLLDADLLSNLKDSFHYHAAFCFLYLYICLCPSVTGVAFSVKSTLPIGAGLGSSASISVCLALAMLKLGGSITSADCLTENDKKLVNSWSFIGETCIHGTPSGIDNAVATYGNAVLFKREEDGSTDFKFLEFPQIPMILSYTKIPRTTKVLVNNVRELFNTFPDIVKPILGAMGNLALIGTALLEHLSENGEENYSKLLQLIRVNHGLLVSLGVSHPGLETIKSLSDTLGIGETKLTGAGGGGCSLTILKHGIQRKEIDDFKSTLETQYCYGTYETDLGGMGCSFVNVSDIAPNDADLIRNVFTNTESSREEIDNALLPSTSNITWIC</sequence>
<keyword evidence="16 19" id="KW-0753">Steroid metabolism</keyword>
<dbReference type="RefSeq" id="XP_003686340.1">
    <property type="nucleotide sequence ID" value="XM_003686292.1"/>
</dbReference>
<dbReference type="SUPFAM" id="SSF54211">
    <property type="entry name" value="Ribosomal protein S5 domain 2-like"/>
    <property type="match status" value="1"/>
</dbReference>
<dbReference type="GO" id="GO:0004496">
    <property type="term" value="F:mevalonate kinase activity"/>
    <property type="evidence" value="ECO:0007669"/>
    <property type="project" value="UniProtKB-EC"/>
</dbReference>
<dbReference type="Gene3D" id="3.30.70.890">
    <property type="entry name" value="GHMP kinase, C-terminal domain"/>
    <property type="match status" value="1"/>
</dbReference>
<evidence type="ECO:0000256" key="20">
    <source>
        <dbReference type="SAM" id="Phobius"/>
    </source>
</evidence>
<evidence type="ECO:0000259" key="22">
    <source>
        <dbReference type="Pfam" id="PF08544"/>
    </source>
</evidence>
<keyword evidence="6 19" id="KW-0808">Transferase</keyword>
<dbReference type="GO" id="GO:0006696">
    <property type="term" value="P:ergosterol biosynthetic process"/>
    <property type="evidence" value="ECO:0007669"/>
    <property type="project" value="EnsemblFungi"/>
</dbReference>
<keyword evidence="20" id="KW-1133">Transmembrane helix</keyword>
<evidence type="ECO:0000256" key="4">
    <source>
        <dbReference type="ARBA" id="ARBA00022490"/>
    </source>
</evidence>
<dbReference type="HOGENOM" id="CLU_017814_0_1_1"/>
<accession>G8BVH8</accession>
<keyword evidence="15 19" id="KW-1207">Sterol metabolism</keyword>
<dbReference type="Pfam" id="PF00288">
    <property type="entry name" value="GHMP_kinases_N"/>
    <property type="match status" value="1"/>
</dbReference>
<evidence type="ECO:0000256" key="17">
    <source>
        <dbReference type="ARBA" id="ARBA00029310"/>
    </source>
</evidence>
<keyword evidence="11" id="KW-0460">Magnesium</keyword>
<proteinExistence type="inferred from homology"/>
<dbReference type="NCBIfam" id="TIGR00549">
    <property type="entry name" value="mevalon_kin"/>
    <property type="match status" value="1"/>
</dbReference>
<keyword evidence="12 19" id="KW-0752">Steroid biosynthesis</keyword>
<dbReference type="InterPro" id="IPR013750">
    <property type="entry name" value="GHMP_kinase_C_dom"/>
</dbReference>
<evidence type="ECO:0000256" key="6">
    <source>
        <dbReference type="ARBA" id="ARBA00022679"/>
    </source>
</evidence>
<protein>
    <recommendedName>
        <fullName evidence="3 19">Mevalonate kinase</fullName>
        <shortName evidence="19">MK</shortName>
        <ecNumber evidence="3 19">2.7.1.36</ecNumber>
    </recommendedName>
</protein>
<dbReference type="OrthoDB" id="1652964at2759"/>
<evidence type="ECO:0000256" key="18">
    <source>
        <dbReference type="ARBA" id="ARBA00029438"/>
    </source>
</evidence>
<feature type="domain" description="GHMP kinase C-terminal" evidence="22">
    <location>
        <begin position="287"/>
        <end position="345"/>
    </location>
</feature>
<evidence type="ECO:0000256" key="8">
    <source>
        <dbReference type="ARBA" id="ARBA00022741"/>
    </source>
</evidence>
<dbReference type="KEGG" id="tpf:TPHA_0G00700"/>
<evidence type="ECO:0000256" key="12">
    <source>
        <dbReference type="ARBA" id="ARBA00022955"/>
    </source>
</evidence>
<evidence type="ECO:0000313" key="24">
    <source>
        <dbReference type="Proteomes" id="UP000005666"/>
    </source>
</evidence>
<keyword evidence="5 19" id="KW-0444">Lipid biosynthesis</keyword>
<dbReference type="InterPro" id="IPR006203">
    <property type="entry name" value="GHMP_knse_ATP-bd_CS"/>
</dbReference>
<dbReference type="GO" id="GO:0046872">
    <property type="term" value="F:metal ion binding"/>
    <property type="evidence" value="ECO:0007669"/>
    <property type="project" value="UniProtKB-KW"/>
</dbReference>
<evidence type="ECO:0000256" key="2">
    <source>
        <dbReference type="ARBA" id="ARBA00006495"/>
    </source>
</evidence>
<evidence type="ECO:0000256" key="1">
    <source>
        <dbReference type="ARBA" id="ARBA00004496"/>
    </source>
</evidence>